<evidence type="ECO:0000256" key="3">
    <source>
        <dbReference type="ARBA" id="ARBA00022598"/>
    </source>
</evidence>
<evidence type="ECO:0000256" key="4">
    <source>
        <dbReference type="ARBA" id="ARBA00022741"/>
    </source>
</evidence>
<comment type="similarity">
    <text evidence="1">Belongs to the class-I aminoacyl-tRNA synthetase family.</text>
</comment>
<keyword evidence="3 9" id="KW-0436">Ligase</keyword>
<dbReference type="SUPFAM" id="SSF52374">
    <property type="entry name" value="Nucleotidylyl transferase"/>
    <property type="match status" value="1"/>
</dbReference>
<dbReference type="InterPro" id="IPR002302">
    <property type="entry name" value="Leu-tRNA-ligase"/>
</dbReference>
<evidence type="ECO:0000256" key="2">
    <source>
        <dbReference type="ARBA" id="ARBA00013164"/>
    </source>
</evidence>
<dbReference type="PANTHER" id="PTHR43740">
    <property type="entry name" value="LEUCYL-TRNA SYNTHETASE"/>
    <property type="match status" value="1"/>
</dbReference>
<dbReference type="PRINTS" id="PR01217">
    <property type="entry name" value="PRICHEXTENSN"/>
</dbReference>
<dbReference type="InterPro" id="IPR014729">
    <property type="entry name" value="Rossmann-like_a/b/a_fold"/>
</dbReference>
<dbReference type="EC" id="6.1.1.4" evidence="2"/>
<gene>
    <name evidence="9" type="primary">LOC109687867</name>
</gene>
<dbReference type="Gene3D" id="3.40.50.620">
    <property type="entry name" value="HUPs"/>
    <property type="match status" value="1"/>
</dbReference>
<dbReference type="GO" id="GO:0032543">
    <property type="term" value="P:mitochondrial translation"/>
    <property type="evidence" value="ECO:0007669"/>
    <property type="project" value="TreeGrafter"/>
</dbReference>
<evidence type="ECO:0000256" key="8">
    <source>
        <dbReference type="SAM" id="MobiDB-lite"/>
    </source>
</evidence>
<protein>
    <recommendedName>
        <fullName evidence="2">leucine--tRNA ligase</fullName>
        <ecNumber evidence="2">6.1.1.4</ecNumber>
    </recommendedName>
</protein>
<evidence type="ECO:0000256" key="5">
    <source>
        <dbReference type="ARBA" id="ARBA00022840"/>
    </source>
</evidence>
<feature type="region of interest" description="Disordered" evidence="8">
    <location>
        <begin position="161"/>
        <end position="237"/>
    </location>
</feature>
<sequence length="281" mass="29616">MLTQQEVPVIIVAKANFEGSLDSKIGIPSTSSEDALLAQSLGLPYSEVIETLPDGTERLSSSAEFTGMTRQNAFLALTQKAREKRVGGDVTSNKLKDWLISRQRYWGTPIPIIHCPACGPIPVPLEDLPVTLPNITSFTGKGGSPLASASEWVNCSCPRLSATGQTPRPRLAPPPARPAPGSPRPRLAPPPARPAPGSPRPRLAPPPARPAPGSPRPRLAPPPARSAPSASDPTPSCLCLRQPLSIKLLFCQHGGAHGDTSGRVRLKALETKHRGAAGQSL</sequence>
<keyword evidence="5" id="KW-0067">ATP-binding</keyword>
<dbReference type="KEGG" id="ccan:109687867"/>
<accession>A0A8B7UPK1</accession>
<dbReference type="PANTHER" id="PTHR43740:SF2">
    <property type="entry name" value="LEUCINE--TRNA LIGASE, MITOCHONDRIAL"/>
    <property type="match status" value="1"/>
</dbReference>
<evidence type="ECO:0000256" key="6">
    <source>
        <dbReference type="ARBA" id="ARBA00022917"/>
    </source>
</evidence>
<dbReference type="AlphaFoldDB" id="A0A8B7UPK1"/>
<keyword evidence="7" id="KW-0030">Aminoacyl-tRNA synthetase</keyword>
<dbReference type="GO" id="GO:0005739">
    <property type="term" value="C:mitochondrion"/>
    <property type="evidence" value="ECO:0007669"/>
    <property type="project" value="TreeGrafter"/>
</dbReference>
<name>A0A8B7UPK1_CASCN</name>
<dbReference type="GO" id="GO:0006429">
    <property type="term" value="P:leucyl-tRNA aminoacylation"/>
    <property type="evidence" value="ECO:0007669"/>
    <property type="project" value="InterPro"/>
</dbReference>
<dbReference type="GO" id="GO:0004823">
    <property type="term" value="F:leucine-tRNA ligase activity"/>
    <property type="evidence" value="ECO:0007669"/>
    <property type="project" value="UniProtKB-EC"/>
</dbReference>
<keyword evidence="6" id="KW-0648">Protein biosynthesis</keyword>
<evidence type="ECO:0000256" key="1">
    <source>
        <dbReference type="ARBA" id="ARBA00005594"/>
    </source>
</evidence>
<evidence type="ECO:0000256" key="7">
    <source>
        <dbReference type="ARBA" id="ARBA00023146"/>
    </source>
</evidence>
<dbReference type="OrthoDB" id="15954at2759"/>
<feature type="compositionally biased region" description="Pro residues" evidence="8">
    <location>
        <begin position="170"/>
        <end position="225"/>
    </location>
</feature>
<organism evidence="9">
    <name type="scientific">Castor canadensis</name>
    <name type="common">American beaver</name>
    <dbReference type="NCBI Taxonomy" id="51338"/>
    <lineage>
        <taxon>Eukaryota</taxon>
        <taxon>Metazoa</taxon>
        <taxon>Chordata</taxon>
        <taxon>Craniata</taxon>
        <taxon>Vertebrata</taxon>
        <taxon>Euteleostomi</taxon>
        <taxon>Mammalia</taxon>
        <taxon>Eutheria</taxon>
        <taxon>Euarchontoglires</taxon>
        <taxon>Glires</taxon>
        <taxon>Rodentia</taxon>
        <taxon>Castorimorpha</taxon>
        <taxon>Castoridae</taxon>
        <taxon>Castor</taxon>
    </lineage>
</organism>
<proteinExistence type="inferred from homology"/>
<dbReference type="RefSeq" id="XP_020021556.1">
    <property type="nucleotide sequence ID" value="XM_020165967.1"/>
</dbReference>
<keyword evidence="4" id="KW-0547">Nucleotide-binding</keyword>
<reference evidence="9" key="1">
    <citation type="submission" date="2025-08" db="UniProtKB">
        <authorList>
            <consortium name="RefSeq"/>
        </authorList>
    </citation>
    <scope>IDENTIFICATION</scope>
    <source>
        <tissue evidence="9">Leukocyte</tissue>
    </source>
</reference>
<dbReference type="GO" id="GO:0005524">
    <property type="term" value="F:ATP binding"/>
    <property type="evidence" value="ECO:0007669"/>
    <property type="project" value="UniProtKB-KW"/>
</dbReference>
<evidence type="ECO:0000313" key="9">
    <source>
        <dbReference type="RefSeq" id="XP_020021556.1"/>
    </source>
</evidence>